<dbReference type="InterPro" id="IPR011453">
    <property type="entry name" value="DUF1559"/>
</dbReference>
<comment type="caution">
    <text evidence="2">The sequence shown here is derived from an EMBL/GenBank/DDBJ whole genome shotgun (WGS) entry which is preliminary data.</text>
</comment>
<sequence>MRTIDTKRPAFTLVELLVVIAIIGVLVGLLLPAVQAAREAARRMSCSNNFKQIGLGLHNYHAAYNSFPSGGYGPSRSNCRLSPLVGLLPFIEQQALWDMISNPLVAQAGETPSAPSLTLGGQAAWPPFGPSTHQDLNDYRPWRTQVKGYRCPSDPGKPSGGAAVTNYAYSLGDSIKRIFYRQDNAYRDPGATRGVFERQKFQGFRDILDGSSNTIAMAEIATYLGDLGVIGGSLDGSHWTSTGGADTIGKSPSVLDTKRAAERPQFYNVPESTIFTTFGQSRGGRWHDSLPVLGAVTMTLPPNSPSVMGFNSYGTYWEHGVYSAASRHQGGCHVLFADGAVKFVTESIDAGNSSAQSISKDYGNTGQKSPYGIWGAAGTRASRETTSLE</sequence>
<dbReference type="Gene3D" id="3.30.700.10">
    <property type="entry name" value="Glycoprotein, Type 4 Pilin"/>
    <property type="match status" value="1"/>
</dbReference>
<proteinExistence type="predicted"/>
<dbReference type="SUPFAM" id="SSF54523">
    <property type="entry name" value="Pili subunits"/>
    <property type="match status" value="1"/>
</dbReference>
<evidence type="ECO:0000259" key="1">
    <source>
        <dbReference type="Pfam" id="PF07596"/>
    </source>
</evidence>
<dbReference type="Pfam" id="PF07963">
    <property type="entry name" value="N_methyl"/>
    <property type="match status" value="1"/>
</dbReference>
<dbReference type="OrthoDB" id="242370at2"/>
<dbReference type="InterPro" id="IPR012902">
    <property type="entry name" value="N_methyl_site"/>
</dbReference>
<protein>
    <recommendedName>
        <fullName evidence="1">DUF1559 domain-containing protein</fullName>
    </recommendedName>
</protein>
<dbReference type="NCBIfam" id="TIGR02532">
    <property type="entry name" value="IV_pilin_GFxxxE"/>
    <property type="match status" value="1"/>
</dbReference>
<dbReference type="PANTHER" id="PTHR30093:SF2">
    <property type="entry name" value="TYPE II SECRETION SYSTEM PROTEIN H"/>
    <property type="match status" value="1"/>
</dbReference>
<dbReference type="InterPro" id="IPR027558">
    <property type="entry name" value="Pre_pil_HX9DG_C"/>
</dbReference>
<dbReference type="NCBIfam" id="TIGR04294">
    <property type="entry name" value="pre_pil_HX9DG"/>
    <property type="match status" value="1"/>
</dbReference>
<evidence type="ECO:0000313" key="3">
    <source>
        <dbReference type="Proteomes" id="UP000318053"/>
    </source>
</evidence>
<dbReference type="RefSeq" id="WP_146391887.1">
    <property type="nucleotide sequence ID" value="NZ_SJPK01000006.1"/>
</dbReference>
<feature type="domain" description="DUF1559" evidence="1">
    <location>
        <begin position="35"/>
        <end position="350"/>
    </location>
</feature>
<dbReference type="Proteomes" id="UP000318053">
    <property type="component" value="Unassembled WGS sequence"/>
</dbReference>
<dbReference type="AlphaFoldDB" id="A0A5C5XT70"/>
<dbReference type="PANTHER" id="PTHR30093">
    <property type="entry name" value="GENERAL SECRETION PATHWAY PROTEIN G"/>
    <property type="match status" value="1"/>
</dbReference>
<dbReference type="EMBL" id="SJPK01000006">
    <property type="protein sequence ID" value="TWT66064.1"/>
    <property type="molecule type" value="Genomic_DNA"/>
</dbReference>
<evidence type="ECO:0000313" key="2">
    <source>
        <dbReference type="EMBL" id="TWT66064.1"/>
    </source>
</evidence>
<dbReference type="Pfam" id="PF07596">
    <property type="entry name" value="SBP_bac_10"/>
    <property type="match status" value="1"/>
</dbReference>
<keyword evidence="3" id="KW-1185">Reference proteome</keyword>
<organism evidence="2 3">
    <name type="scientific">Allorhodopirellula solitaria</name>
    <dbReference type="NCBI Taxonomy" id="2527987"/>
    <lineage>
        <taxon>Bacteria</taxon>
        <taxon>Pseudomonadati</taxon>
        <taxon>Planctomycetota</taxon>
        <taxon>Planctomycetia</taxon>
        <taxon>Pirellulales</taxon>
        <taxon>Pirellulaceae</taxon>
        <taxon>Allorhodopirellula</taxon>
    </lineage>
</organism>
<reference evidence="2 3" key="1">
    <citation type="submission" date="2019-02" db="EMBL/GenBank/DDBJ databases">
        <title>Deep-cultivation of Planctomycetes and their phenomic and genomic characterization uncovers novel biology.</title>
        <authorList>
            <person name="Wiegand S."/>
            <person name="Jogler M."/>
            <person name="Boedeker C."/>
            <person name="Pinto D."/>
            <person name="Vollmers J."/>
            <person name="Rivas-Marin E."/>
            <person name="Kohn T."/>
            <person name="Peeters S.H."/>
            <person name="Heuer A."/>
            <person name="Rast P."/>
            <person name="Oberbeckmann S."/>
            <person name="Bunk B."/>
            <person name="Jeske O."/>
            <person name="Meyerdierks A."/>
            <person name="Storesund J.E."/>
            <person name="Kallscheuer N."/>
            <person name="Luecker S."/>
            <person name="Lage O.M."/>
            <person name="Pohl T."/>
            <person name="Merkel B.J."/>
            <person name="Hornburger P."/>
            <person name="Mueller R.-W."/>
            <person name="Bruemmer F."/>
            <person name="Labrenz M."/>
            <person name="Spormann A.M."/>
            <person name="Op Den Camp H."/>
            <person name="Overmann J."/>
            <person name="Amann R."/>
            <person name="Jetten M.S.M."/>
            <person name="Mascher T."/>
            <person name="Medema M.H."/>
            <person name="Devos D.P."/>
            <person name="Kaster A.-K."/>
            <person name="Ovreas L."/>
            <person name="Rohde M."/>
            <person name="Galperin M.Y."/>
            <person name="Jogler C."/>
        </authorList>
    </citation>
    <scope>NUCLEOTIDE SEQUENCE [LARGE SCALE GENOMIC DNA]</scope>
    <source>
        <strain evidence="2 3">CA85</strain>
    </source>
</reference>
<name>A0A5C5XT70_9BACT</name>
<gene>
    <name evidence="2" type="ORF">CA85_29260</name>
</gene>
<accession>A0A5C5XT70</accession>
<dbReference type="InterPro" id="IPR045584">
    <property type="entry name" value="Pilin-like"/>
</dbReference>